<dbReference type="EMBL" id="QPMH01000019">
    <property type="protein sequence ID" value="RDD60836.1"/>
    <property type="molecule type" value="Genomic_DNA"/>
</dbReference>
<gene>
    <name evidence="5" type="ORF">DRB17_16015</name>
</gene>
<evidence type="ECO:0000256" key="1">
    <source>
        <dbReference type="ARBA" id="ARBA00006432"/>
    </source>
</evidence>
<dbReference type="InterPro" id="IPR040097">
    <property type="entry name" value="FAAL/FAAC"/>
</dbReference>
<evidence type="ECO:0000313" key="5">
    <source>
        <dbReference type="EMBL" id="RDD60836.1"/>
    </source>
</evidence>
<feature type="region of interest" description="Disordered" evidence="3">
    <location>
        <begin position="1"/>
        <end position="31"/>
    </location>
</feature>
<feature type="compositionally biased region" description="Basic and acidic residues" evidence="3">
    <location>
        <begin position="1"/>
        <end position="20"/>
    </location>
</feature>
<dbReference type="InterPro" id="IPR000873">
    <property type="entry name" value="AMP-dep_synth/lig_dom"/>
</dbReference>
<keyword evidence="6" id="KW-1185">Reference proteome</keyword>
<feature type="domain" description="AMP-dependent synthetase/ligase" evidence="4">
    <location>
        <begin position="70"/>
        <end position="375"/>
    </location>
</feature>
<evidence type="ECO:0000259" key="4">
    <source>
        <dbReference type="Pfam" id="PF00501"/>
    </source>
</evidence>
<sequence length="645" mass="69587">MIGATREVRTGSDGARRSGSDEPTPSMNTDLPFRAAEFNSLTEALDYATKGETGINFYTSRGRLEHVVPYAKLRERARELARRLLGLGLSRGDRVAIVADMHPDFVISFFACQYAGLLAVPLPVPTSLGGRQGYEEQLSRVMKTSGARVALGPEALLNQLRRAADGLEMTLIASTPELAGMPPAAQALQPLGPDEESHVQYSSGSTRHPLGILIDQKALMANAASVARHGLEIRPGDRAASWLPFYHDMGLIGFMIIPITAQVTIDYIQTDGFARRPLQWLQIISDNRCSLSFSPTFGYELCARRAASAKEVDLDLSCWRVAGIGGEMVRAETLADFATTFAPYGFKPGALVPSYGLAESTLAFSFAPLGLGVTVDRVDKETLVATGVAEPANGVRNGNGHTGNGHSSGNGHSNGNGGANGHHRHAREIRAFATCGQPLPGHEVEVRDDDGNALPERHVGRICIKGPSLMSGYYRAPEATKSAMADGEWLDTGDMGYLTRGTLVITGRRKDLVIVNGRNIWPQDLEWHAEQKVDELRSRDTAAFSVEGPDGKEVPVILVQCRSQGAETRERLRSEVHSAIFRNAGIDCRVILIPPRSLPFTTSGKLSRAKAKQAYLAGAFEEEDAGRGVVANGAESREQDVKASY</sequence>
<proteinExistence type="inferred from homology"/>
<dbReference type="InterPro" id="IPR045851">
    <property type="entry name" value="AMP-bd_C_sf"/>
</dbReference>
<dbReference type="PANTHER" id="PTHR22754:SF32">
    <property type="entry name" value="DISCO-INTERACTING PROTEIN 2"/>
    <property type="match status" value="1"/>
</dbReference>
<feature type="region of interest" description="Disordered" evidence="3">
    <location>
        <begin position="391"/>
        <end position="423"/>
    </location>
</feature>
<protein>
    <submittedName>
        <fullName evidence="5">Fatty acyl-AMP ligase</fullName>
    </submittedName>
</protein>
<dbReference type="Gene3D" id="3.40.50.12780">
    <property type="entry name" value="N-terminal domain of ligase-like"/>
    <property type="match status" value="1"/>
</dbReference>
<keyword evidence="2 5" id="KW-0436">Ligase</keyword>
<dbReference type="GO" id="GO:0005886">
    <property type="term" value="C:plasma membrane"/>
    <property type="evidence" value="ECO:0007669"/>
    <property type="project" value="TreeGrafter"/>
</dbReference>
<organism evidence="5 6">
    <name type="scientific">Ferruginivarius sediminum</name>
    <dbReference type="NCBI Taxonomy" id="2661937"/>
    <lineage>
        <taxon>Bacteria</taxon>
        <taxon>Pseudomonadati</taxon>
        <taxon>Pseudomonadota</taxon>
        <taxon>Alphaproteobacteria</taxon>
        <taxon>Rhodospirillales</taxon>
        <taxon>Rhodospirillaceae</taxon>
        <taxon>Ferruginivarius</taxon>
    </lineage>
</organism>
<comment type="caution">
    <text evidence="5">The sequence shown here is derived from an EMBL/GenBank/DDBJ whole genome shotgun (WGS) entry which is preliminary data.</text>
</comment>
<dbReference type="InterPro" id="IPR042099">
    <property type="entry name" value="ANL_N_sf"/>
</dbReference>
<dbReference type="AlphaFoldDB" id="A0A369TD44"/>
<evidence type="ECO:0000256" key="2">
    <source>
        <dbReference type="ARBA" id="ARBA00022598"/>
    </source>
</evidence>
<dbReference type="GO" id="GO:0006633">
    <property type="term" value="P:fatty acid biosynthetic process"/>
    <property type="evidence" value="ECO:0007669"/>
    <property type="project" value="TreeGrafter"/>
</dbReference>
<name>A0A369TD44_9PROT</name>
<dbReference type="Gene3D" id="3.30.300.30">
    <property type="match status" value="1"/>
</dbReference>
<feature type="domain" description="AMP-dependent synthetase/ligase" evidence="4">
    <location>
        <begin position="428"/>
        <end position="474"/>
    </location>
</feature>
<evidence type="ECO:0000313" key="6">
    <source>
        <dbReference type="Proteomes" id="UP000253941"/>
    </source>
</evidence>
<comment type="similarity">
    <text evidence="1">Belongs to the ATP-dependent AMP-binding enzyme family.</text>
</comment>
<reference evidence="5 6" key="1">
    <citation type="submission" date="2018-07" db="EMBL/GenBank/DDBJ databases">
        <title>Venubactetium sediminum gen. nov., sp. nov., isolated from a marine solar saltern.</title>
        <authorList>
            <person name="Wang S."/>
        </authorList>
    </citation>
    <scope>NUCLEOTIDE SEQUENCE [LARGE SCALE GENOMIC DNA]</scope>
    <source>
        <strain evidence="5 6">WD2A32</strain>
    </source>
</reference>
<accession>A0A369TD44</accession>
<feature type="compositionally biased region" description="Gly residues" evidence="3">
    <location>
        <begin position="400"/>
        <end position="420"/>
    </location>
</feature>
<dbReference type="Pfam" id="PF00501">
    <property type="entry name" value="AMP-binding"/>
    <property type="match status" value="2"/>
</dbReference>
<dbReference type="GO" id="GO:0016874">
    <property type="term" value="F:ligase activity"/>
    <property type="evidence" value="ECO:0007669"/>
    <property type="project" value="UniProtKB-KW"/>
</dbReference>
<dbReference type="PANTHER" id="PTHR22754">
    <property type="entry name" value="DISCO-INTERACTING PROTEIN 2 DIP2 -RELATED"/>
    <property type="match status" value="1"/>
</dbReference>
<dbReference type="GO" id="GO:0070566">
    <property type="term" value="F:adenylyltransferase activity"/>
    <property type="evidence" value="ECO:0007669"/>
    <property type="project" value="TreeGrafter"/>
</dbReference>
<dbReference type="SUPFAM" id="SSF56801">
    <property type="entry name" value="Acetyl-CoA synthetase-like"/>
    <property type="match status" value="1"/>
</dbReference>
<dbReference type="CDD" id="cd05931">
    <property type="entry name" value="FAAL"/>
    <property type="match status" value="1"/>
</dbReference>
<evidence type="ECO:0000256" key="3">
    <source>
        <dbReference type="SAM" id="MobiDB-lite"/>
    </source>
</evidence>
<dbReference type="Proteomes" id="UP000253941">
    <property type="component" value="Unassembled WGS sequence"/>
</dbReference>